<name>A0A975DCW9_9GAMM</name>
<dbReference type="Proteomes" id="UP000682739">
    <property type="component" value="Chromosome"/>
</dbReference>
<keyword evidence="3" id="KW-1185">Reference proteome</keyword>
<dbReference type="AlphaFoldDB" id="A0A975DCW9"/>
<evidence type="ECO:0000313" key="3">
    <source>
        <dbReference type="Proteomes" id="UP000682739"/>
    </source>
</evidence>
<evidence type="ECO:0000259" key="1">
    <source>
        <dbReference type="Pfam" id="PF07603"/>
    </source>
</evidence>
<dbReference type="InterPro" id="IPR013783">
    <property type="entry name" value="Ig-like_fold"/>
</dbReference>
<dbReference type="KEGG" id="psym:J1N51_03995"/>
<accession>A0A975DCW9</accession>
<reference evidence="2" key="1">
    <citation type="submission" date="2021-03" db="EMBL/GenBank/DDBJ databases">
        <title>Description of Psychrosphaera ytuae sp. nov. isolated from deep sea sediment of South China Sea.</title>
        <authorList>
            <person name="Zhang J."/>
            <person name="Xu X.-D."/>
        </authorList>
    </citation>
    <scope>NUCLEOTIDE SEQUENCE</scope>
    <source>
        <strain evidence="2">MTZ26</strain>
    </source>
</reference>
<feature type="domain" description="Lcl C-terminal" evidence="1">
    <location>
        <begin position="387"/>
        <end position="538"/>
    </location>
</feature>
<dbReference type="RefSeq" id="WP_208832693.1">
    <property type="nucleotide sequence ID" value="NZ_CP072110.1"/>
</dbReference>
<evidence type="ECO:0000313" key="2">
    <source>
        <dbReference type="EMBL" id="QTH64639.1"/>
    </source>
</evidence>
<dbReference type="PROSITE" id="PS51257">
    <property type="entry name" value="PROKAR_LIPOPROTEIN"/>
    <property type="match status" value="1"/>
</dbReference>
<proteinExistence type="predicted"/>
<organism evidence="2 3">
    <name type="scientific">Psychrosphaera ytuae</name>
    <dbReference type="NCBI Taxonomy" id="2820710"/>
    <lineage>
        <taxon>Bacteria</taxon>
        <taxon>Pseudomonadati</taxon>
        <taxon>Pseudomonadota</taxon>
        <taxon>Gammaproteobacteria</taxon>
        <taxon>Alteromonadales</taxon>
        <taxon>Pseudoalteromonadaceae</taxon>
        <taxon>Psychrosphaera</taxon>
    </lineage>
</organism>
<dbReference type="Pfam" id="PF07603">
    <property type="entry name" value="Lcl_C"/>
    <property type="match status" value="1"/>
</dbReference>
<dbReference type="Pfam" id="PF22352">
    <property type="entry name" value="K319L-like_PKD"/>
    <property type="match status" value="1"/>
</dbReference>
<gene>
    <name evidence="2" type="ORF">J1N51_03995</name>
</gene>
<protein>
    <submittedName>
        <fullName evidence="2">DUF1566 domain-containing protein</fullName>
    </submittedName>
</protein>
<dbReference type="InterPro" id="IPR011460">
    <property type="entry name" value="Lcl_C"/>
</dbReference>
<dbReference type="Gene3D" id="2.60.40.10">
    <property type="entry name" value="Immunoglobulins"/>
    <property type="match status" value="2"/>
</dbReference>
<sequence length="540" mass="58291">MRLFSVLFFTLLLTACGGSEPEGPSGANVASINLGSDMVVAEGQVIAITAVVYPTEGATTWTQIEGPAIEDFPTDAALELSVLAPQVDVDTDIVIEVVYVAPDGQRVDDQVTITVKNIPRNPVAVIDNTSSAVAPYKTFELITLSGKNSYDTDGEVRAYQWRQIDTHIPLQFFSATDGDTVTIQAPYVEALTHFQIELTVTDNFELIGTNIITIPVAAAAGTVSPDAGQDQTVNEFSLVKLDASNSFSVDNVISCTWTQISGISVDLINADQCIAEFYAPNVDITEALSFQVEAIDGNGNSSTDTVNVTVNPLNLGTLHDTGVVDCYDDDGLIPCDNVDYPNQDADSGRDSVANAIDKYGAGEKTFDFTKFDVNGDELSNDALVFSCVRDNFTGLVWEVKESNASPQYSALRGVENYYSIVDEANPVGSCPSAYVCSVEAYIEAVNDQAFCGGANWRLPTYIELMGIMDYGDTDQNSLLPNEFFPYAPDRAALNHMFYWVSDINVEGGGELFNWVLDVSNGDDSAIKSSSSAYVRLVRRP</sequence>
<dbReference type="EMBL" id="CP072110">
    <property type="protein sequence ID" value="QTH64639.1"/>
    <property type="molecule type" value="Genomic_DNA"/>
</dbReference>